<protein>
    <submittedName>
        <fullName evidence="1">Uncharacterized protein</fullName>
    </submittedName>
</protein>
<organism evidence="1 2">
    <name type="scientific">Rubus argutus</name>
    <name type="common">Southern blackberry</name>
    <dbReference type="NCBI Taxonomy" id="59490"/>
    <lineage>
        <taxon>Eukaryota</taxon>
        <taxon>Viridiplantae</taxon>
        <taxon>Streptophyta</taxon>
        <taxon>Embryophyta</taxon>
        <taxon>Tracheophyta</taxon>
        <taxon>Spermatophyta</taxon>
        <taxon>Magnoliopsida</taxon>
        <taxon>eudicotyledons</taxon>
        <taxon>Gunneridae</taxon>
        <taxon>Pentapetalae</taxon>
        <taxon>rosids</taxon>
        <taxon>fabids</taxon>
        <taxon>Rosales</taxon>
        <taxon>Rosaceae</taxon>
        <taxon>Rosoideae</taxon>
        <taxon>Rosoideae incertae sedis</taxon>
        <taxon>Rubus</taxon>
    </lineage>
</organism>
<dbReference type="Proteomes" id="UP001457282">
    <property type="component" value="Unassembled WGS sequence"/>
</dbReference>
<evidence type="ECO:0000313" key="1">
    <source>
        <dbReference type="EMBL" id="KAK9911675.1"/>
    </source>
</evidence>
<gene>
    <name evidence="1" type="ORF">M0R45_035571</name>
</gene>
<name>A0AAW1VVA3_RUBAR</name>
<sequence length="105" mass="12283">MSVERRHLCRETPERAWLGSVWAVKEAQLPLGSMAMEWEHRLEVEGFGTNQRRWAWLGFVGIEGEARWSAALGRGVAALLGFQINWTQRRWNKSDRFWQSERPEG</sequence>
<accession>A0AAW1VVA3</accession>
<dbReference type="AlphaFoldDB" id="A0AAW1VVA3"/>
<keyword evidence="2" id="KW-1185">Reference proteome</keyword>
<comment type="caution">
    <text evidence="1">The sequence shown here is derived from an EMBL/GenBank/DDBJ whole genome shotgun (WGS) entry which is preliminary data.</text>
</comment>
<reference evidence="1 2" key="1">
    <citation type="journal article" date="2023" name="G3 (Bethesda)">
        <title>A chromosome-length genome assembly and annotation of blackberry (Rubus argutus, cv. 'Hillquist').</title>
        <authorList>
            <person name="Bruna T."/>
            <person name="Aryal R."/>
            <person name="Dudchenko O."/>
            <person name="Sargent D.J."/>
            <person name="Mead D."/>
            <person name="Buti M."/>
            <person name="Cavallini A."/>
            <person name="Hytonen T."/>
            <person name="Andres J."/>
            <person name="Pham M."/>
            <person name="Weisz D."/>
            <person name="Mascagni F."/>
            <person name="Usai G."/>
            <person name="Natali L."/>
            <person name="Bassil N."/>
            <person name="Fernandez G.E."/>
            <person name="Lomsadze A."/>
            <person name="Armour M."/>
            <person name="Olukolu B."/>
            <person name="Poorten T."/>
            <person name="Britton C."/>
            <person name="Davik J."/>
            <person name="Ashrafi H."/>
            <person name="Aiden E.L."/>
            <person name="Borodovsky M."/>
            <person name="Worthington M."/>
        </authorList>
    </citation>
    <scope>NUCLEOTIDE SEQUENCE [LARGE SCALE GENOMIC DNA]</scope>
    <source>
        <strain evidence="1">PI 553951</strain>
    </source>
</reference>
<dbReference type="EMBL" id="JBEDUW010000007">
    <property type="protein sequence ID" value="KAK9911675.1"/>
    <property type="molecule type" value="Genomic_DNA"/>
</dbReference>
<proteinExistence type="predicted"/>
<evidence type="ECO:0000313" key="2">
    <source>
        <dbReference type="Proteomes" id="UP001457282"/>
    </source>
</evidence>